<name>A0A5B7JA21_PORTR</name>
<protein>
    <submittedName>
        <fullName evidence="3">Uncharacterized protein</fullName>
    </submittedName>
</protein>
<keyword evidence="4" id="KW-1185">Reference proteome</keyword>
<dbReference type="EMBL" id="VSRR010082117">
    <property type="protein sequence ID" value="MPC89768.1"/>
    <property type="molecule type" value="Genomic_DNA"/>
</dbReference>
<feature type="signal peptide" evidence="2">
    <location>
        <begin position="1"/>
        <end position="22"/>
    </location>
</feature>
<feature type="chain" id="PRO_5022699621" evidence="2">
    <location>
        <begin position="23"/>
        <end position="106"/>
    </location>
</feature>
<gene>
    <name evidence="3" type="ORF">E2C01_084728</name>
</gene>
<evidence type="ECO:0000313" key="3">
    <source>
        <dbReference type="EMBL" id="MPC89768.1"/>
    </source>
</evidence>
<feature type="compositionally biased region" description="Acidic residues" evidence="1">
    <location>
        <begin position="32"/>
        <end position="42"/>
    </location>
</feature>
<accession>A0A5B7JA21</accession>
<sequence length="106" mass="11511">MNNYDGNVVLLLLLILITTVLCNFTSTKQLKEEDEAPEEEIVSVENLGRQGSMAGGAERGGADEATPLRRLGSLSRGQSLLRRQTSVMDTPIITDASGAMKLTFWV</sequence>
<dbReference type="Proteomes" id="UP000324222">
    <property type="component" value="Unassembled WGS sequence"/>
</dbReference>
<dbReference type="AlphaFoldDB" id="A0A5B7JA21"/>
<evidence type="ECO:0000313" key="4">
    <source>
        <dbReference type="Proteomes" id="UP000324222"/>
    </source>
</evidence>
<organism evidence="3 4">
    <name type="scientific">Portunus trituberculatus</name>
    <name type="common">Swimming crab</name>
    <name type="synonym">Neptunus trituberculatus</name>
    <dbReference type="NCBI Taxonomy" id="210409"/>
    <lineage>
        <taxon>Eukaryota</taxon>
        <taxon>Metazoa</taxon>
        <taxon>Ecdysozoa</taxon>
        <taxon>Arthropoda</taxon>
        <taxon>Crustacea</taxon>
        <taxon>Multicrustacea</taxon>
        <taxon>Malacostraca</taxon>
        <taxon>Eumalacostraca</taxon>
        <taxon>Eucarida</taxon>
        <taxon>Decapoda</taxon>
        <taxon>Pleocyemata</taxon>
        <taxon>Brachyura</taxon>
        <taxon>Eubrachyura</taxon>
        <taxon>Portunoidea</taxon>
        <taxon>Portunidae</taxon>
        <taxon>Portuninae</taxon>
        <taxon>Portunus</taxon>
    </lineage>
</organism>
<feature type="region of interest" description="Disordered" evidence="1">
    <location>
        <begin position="32"/>
        <end position="69"/>
    </location>
</feature>
<evidence type="ECO:0000256" key="2">
    <source>
        <dbReference type="SAM" id="SignalP"/>
    </source>
</evidence>
<comment type="caution">
    <text evidence="3">The sequence shown here is derived from an EMBL/GenBank/DDBJ whole genome shotgun (WGS) entry which is preliminary data.</text>
</comment>
<evidence type="ECO:0000256" key="1">
    <source>
        <dbReference type="SAM" id="MobiDB-lite"/>
    </source>
</evidence>
<reference evidence="3 4" key="1">
    <citation type="submission" date="2019-05" db="EMBL/GenBank/DDBJ databases">
        <title>Another draft genome of Portunus trituberculatus and its Hox gene families provides insights of decapod evolution.</title>
        <authorList>
            <person name="Jeong J.-H."/>
            <person name="Song I."/>
            <person name="Kim S."/>
            <person name="Choi T."/>
            <person name="Kim D."/>
            <person name="Ryu S."/>
            <person name="Kim W."/>
        </authorList>
    </citation>
    <scope>NUCLEOTIDE SEQUENCE [LARGE SCALE GENOMIC DNA]</scope>
    <source>
        <tissue evidence="3">Muscle</tissue>
    </source>
</reference>
<keyword evidence="2" id="KW-0732">Signal</keyword>
<proteinExistence type="predicted"/>